<proteinExistence type="predicted"/>
<comment type="caution">
    <text evidence="1">The sequence shown here is derived from an EMBL/GenBank/DDBJ whole genome shotgun (WGS) entry which is preliminary data.</text>
</comment>
<keyword evidence="2" id="KW-1185">Reference proteome</keyword>
<organism evidence="1 2">
    <name type="scientific">Thelephora ganbajun</name>
    <name type="common">Ganba fungus</name>
    <dbReference type="NCBI Taxonomy" id="370292"/>
    <lineage>
        <taxon>Eukaryota</taxon>
        <taxon>Fungi</taxon>
        <taxon>Dikarya</taxon>
        <taxon>Basidiomycota</taxon>
        <taxon>Agaricomycotina</taxon>
        <taxon>Agaricomycetes</taxon>
        <taxon>Thelephorales</taxon>
        <taxon>Thelephoraceae</taxon>
        <taxon>Thelephora</taxon>
    </lineage>
</organism>
<dbReference type="Proteomes" id="UP000886501">
    <property type="component" value="Unassembled WGS sequence"/>
</dbReference>
<gene>
    <name evidence="1" type="ORF">BDM02DRAFT_3109282</name>
</gene>
<name>A0ACB6ZRP1_THEGA</name>
<evidence type="ECO:0000313" key="2">
    <source>
        <dbReference type="Proteomes" id="UP000886501"/>
    </source>
</evidence>
<reference evidence="1" key="1">
    <citation type="submission" date="2019-10" db="EMBL/GenBank/DDBJ databases">
        <authorList>
            <consortium name="DOE Joint Genome Institute"/>
            <person name="Kuo A."/>
            <person name="Miyauchi S."/>
            <person name="Kiss E."/>
            <person name="Drula E."/>
            <person name="Kohler A."/>
            <person name="Sanchez-Garcia M."/>
            <person name="Andreopoulos B."/>
            <person name="Barry K.W."/>
            <person name="Bonito G."/>
            <person name="Buee M."/>
            <person name="Carver A."/>
            <person name="Chen C."/>
            <person name="Cichocki N."/>
            <person name="Clum A."/>
            <person name="Culley D."/>
            <person name="Crous P.W."/>
            <person name="Fauchery L."/>
            <person name="Girlanda M."/>
            <person name="Hayes R."/>
            <person name="Keri Z."/>
            <person name="Labutti K."/>
            <person name="Lipzen A."/>
            <person name="Lombard V."/>
            <person name="Magnuson J."/>
            <person name="Maillard F."/>
            <person name="Morin E."/>
            <person name="Murat C."/>
            <person name="Nolan M."/>
            <person name="Ohm R."/>
            <person name="Pangilinan J."/>
            <person name="Pereira M."/>
            <person name="Perotto S."/>
            <person name="Peter M."/>
            <person name="Riley R."/>
            <person name="Sitrit Y."/>
            <person name="Stielow B."/>
            <person name="Szollosi G."/>
            <person name="Zifcakova L."/>
            <person name="Stursova M."/>
            <person name="Spatafora J.W."/>
            <person name="Tedersoo L."/>
            <person name="Vaario L.-M."/>
            <person name="Yamada A."/>
            <person name="Yan M."/>
            <person name="Wang P."/>
            <person name="Xu J."/>
            <person name="Bruns T."/>
            <person name="Baldrian P."/>
            <person name="Vilgalys R."/>
            <person name="Henrissat B."/>
            <person name="Grigoriev I.V."/>
            <person name="Hibbett D."/>
            <person name="Nagy L.G."/>
            <person name="Martin F.M."/>
        </authorList>
    </citation>
    <scope>NUCLEOTIDE SEQUENCE</scope>
    <source>
        <strain evidence="1">P2</strain>
    </source>
</reference>
<reference evidence="1" key="2">
    <citation type="journal article" date="2020" name="Nat. Commun.">
        <title>Large-scale genome sequencing of mycorrhizal fungi provides insights into the early evolution of symbiotic traits.</title>
        <authorList>
            <person name="Miyauchi S."/>
            <person name="Kiss E."/>
            <person name="Kuo A."/>
            <person name="Drula E."/>
            <person name="Kohler A."/>
            <person name="Sanchez-Garcia M."/>
            <person name="Morin E."/>
            <person name="Andreopoulos B."/>
            <person name="Barry K.W."/>
            <person name="Bonito G."/>
            <person name="Buee M."/>
            <person name="Carver A."/>
            <person name="Chen C."/>
            <person name="Cichocki N."/>
            <person name="Clum A."/>
            <person name="Culley D."/>
            <person name="Crous P.W."/>
            <person name="Fauchery L."/>
            <person name="Girlanda M."/>
            <person name="Hayes R.D."/>
            <person name="Keri Z."/>
            <person name="LaButti K."/>
            <person name="Lipzen A."/>
            <person name="Lombard V."/>
            <person name="Magnuson J."/>
            <person name="Maillard F."/>
            <person name="Murat C."/>
            <person name="Nolan M."/>
            <person name="Ohm R.A."/>
            <person name="Pangilinan J."/>
            <person name="Pereira M.F."/>
            <person name="Perotto S."/>
            <person name="Peter M."/>
            <person name="Pfister S."/>
            <person name="Riley R."/>
            <person name="Sitrit Y."/>
            <person name="Stielow J.B."/>
            <person name="Szollosi G."/>
            <person name="Zifcakova L."/>
            <person name="Stursova M."/>
            <person name="Spatafora J.W."/>
            <person name="Tedersoo L."/>
            <person name="Vaario L.M."/>
            <person name="Yamada A."/>
            <person name="Yan M."/>
            <person name="Wang P."/>
            <person name="Xu J."/>
            <person name="Bruns T."/>
            <person name="Baldrian P."/>
            <person name="Vilgalys R."/>
            <person name="Dunand C."/>
            <person name="Henrissat B."/>
            <person name="Grigoriev I.V."/>
            <person name="Hibbett D."/>
            <person name="Nagy L.G."/>
            <person name="Martin F.M."/>
        </authorList>
    </citation>
    <scope>NUCLEOTIDE SEQUENCE</scope>
    <source>
        <strain evidence="1">P2</strain>
    </source>
</reference>
<accession>A0ACB6ZRP1</accession>
<protein>
    <submittedName>
        <fullName evidence="1">Uncharacterized protein</fullName>
    </submittedName>
</protein>
<dbReference type="EMBL" id="MU117969">
    <property type="protein sequence ID" value="KAF9652292.1"/>
    <property type="molecule type" value="Genomic_DNA"/>
</dbReference>
<sequence length="53" mass="6150">MDIRRRRVPVTEFRAAHDPTERTGSWQSPQKAIYIRLDSCVHGVALGTVTQWR</sequence>
<evidence type="ECO:0000313" key="1">
    <source>
        <dbReference type="EMBL" id="KAF9652292.1"/>
    </source>
</evidence>